<dbReference type="EMBL" id="VSSQ01043382">
    <property type="protein sequence ID" value="MPM97057.1"/>
    <property type="molecule type" value="Genomic_DNA"/>
</dbReference>
<accession>A0A645E5M7</accession>
<comment type="caution">
    <text evidence="1">The sequence shown here is derived from an EMBL/GenBank/DDBJ whole genome shotgun (WGS) entry which is preliminary data.</text>
</comment>
<dbReference type="AlphaFoldDB" id="A0A645E5M7"/>
<gene>
    <name evidence="1" type="ORF">SDC9_144230</name>
</gene>
<protein>
    <submittedName>
        <fullName evidence="1">Uncharacterized protein</fullName>
    </submittedName>
</protein>
<evidence type="ECO:0000313" key="1">
    <source>
        <dbReference type="EMBL" id="MPM97057.1"/>
    </source>
</evidence>
<organism evidence="1">
    <name type="scientific">bioreactor metagenome</name>
    <dbReference type="NCBI Taxonomy" id="1076179"/>
    <lineage>
        <taxon>unclassified sequences</taxon>
        <taxon>metagenomes</taxon>
        <taxon>ecological metagenomes</taxon>
    </lineage>
</organism>
<reference evidence="1" key="1">
    <citation type="submission" date="2019-08" db="EMBL/GenBank/DDBJ databases">
        <authorList>
            <person name="Kucharzyk K."/>
            <person name="Murdoch R.W."/>
            <person name="Higgins S."/>
            <person name="Loffler F."/>
        </authorList>
    </citation>
    <scope>NUCLEOTIDE SEQUENCE</scope>
</reference>
<name>A0A645E5M7_9ZZZZ</name>
<sequence length="82" mass="9380">MSYDFAPETITESTIVEGLFGSKDLDNYIDLTNISWDKNAKTIELGILYKDDITKNYLSSRIISVMSSIGFTEIHTYRRTMS</sequence>
<proteinExistence type="predicted"/>